<protein>
    <submittedName>
        <fullName evidence="1">Uncharacterized protein</fullName>
    </submittedName>
</protein>
<comment type="caution">
    <text evidence="1">The sequence shown here is derived from an EMBL/GenBank/DDBJ whole genome shotgun (WGS) entry which is preliminary data.</text>
</comment>
<sequence length="103" mass="11330">MTLASVRGVKLYRARYGRDRSEKRELANSTHLRGELCVPAQGYRHFASGAAGRAPAPALAAPSTDPARRAAPPAAVPRPQSRKTLFRRIFARTHQLFAHITKV</sequence>
<evidence type="ECO:0000313" key="1">
    <source>
        <dbReference type="EMBL" id="KAI8426146.1"/>
    </source>
</evidence>
<proteinExistence type="predicted"/>
<reference evidence="1 2" key="1">
    <citation type="journal article" date="2022" name="Genome Biol. Evol.">
        <title>The Spruce Budworm Genome: Reconstructing the Evolutionary History of Antifreeze Proteins.</title>
        <authorList>
            <person name="Beliveau C."/>
            <person name="Gagne P."/>
            <person name="Picq S."/>
            <person name="Vernygora O."/>
            <person name="Keeling C.I."/>
            <person name="Pinkney K."/>
            <person name="Doucet D."/>
            <person name="Wen F."/>
            <person name="Johnston J.S."/>
            <person name="Maaroufi H."/>
            <person name="Boyle B."/>
            <person name="Laroche J."/>
            <person name="Dewar K."/>
            <person name="Juretic N."/>
            <person name="Blackburn G."/>
            <person name="Nisole A."/>
            <person name="Brunet B."/>
            <person name="Brandao M."/>
            <person name="Lumley L."/>
            <person name="Duan J."/>
            <person name="Quan G."/>
            <person name="Lucarotti C.J."/>
            <person name="Roe A.D."/>
            <person name="Sperling F.A.H."/>
            <person name="Levesque R.C."/>
            <person name="Cusson M."/>
        </authorList>
    </citation>
    <scope>NUCLEOTIDE SEQUENCE [LARGE SCALE GENOMIC DNA]</scope>
    <source>
        <strain evidence="1">Glfc:IPQL:Cfum</strain>
    </source>
</reference>
<gene>
    <name evidence="1" type="ORF">MSG28_005094</name>
</gene>
<accession>A0ACC0JPN6</accession>
<dbReference type="EMBL" id="CM046108">
    <property type="protein sequence ID" value="KAI8426146.1"/>
    <property type="molecule type" value="Genomic_DNA"/>
</dbReference>
<dbReference type="Proteomes" id="UP001064048">
    <property type="component" value="Chromosome 8"/>
</dbReference>
<name>A0ACC0JPN6_CHOFU</name>
<evidence type="ECO:0000313" key="2">
    <source>
        <dbReference type="Proteomes" id="UP001064048"/>
    </source>
</evidence>
<organism evidence="1 2">
    <name type="scientific">Choristoneura fumiferana</name>
    <name type="common">Spruce budworm moth</name>
    <name type="synonym">Archips fumiferana</name>
    <dbReference type="NCBI Taxonomy" id="7141"/>
    <lineage>
        <taxon>Eukaryota</taxon>
        <taxon>Metazoa</taxon>
        <taxon>Ecdysozoa</taxon>
        <taxon>Arthropoda</taxon>
        <taxon>Hexapoda</taxon>
        <taxon>Insecta</taxon>
        <taxon>Pterygota</taxon>
        <taxon>Neoptera</taxon>
        <taxon>Endopterygota</taxon>
        <taxon>Lepidoptera</taxon>
        <taxon>Glossata</taxon>
        <taxon>Ditrysia</taxon>
        <taxon>Tortricoidea</taxon>
        <taxon>Tortricidae</taxon>
        <taxon>Tortricinae</taxon>
        <taxon>Choristoneura</taxon>
    </lineage>
</organism>
<keyword evidence="2" id="KW-1185">Reference proteome</keyword>